<dbReference type="Proteomes" id="UP000012073">
    <property type="component" value="Unassembled WGS sequence"/>
</dbReference>
<keyword evidence="2" id="KW-0472">Membrane</keyword>
<feature type="transmembrane region" description="Helical" evidence="2">
    <location>
        <begin position="258"/>
        <end position="278"/>
    </location>
</feature>
<evidence type="ECO:0000256" key="2">
    <source>
        <dbReference type="SAM" id="Phobius"/>
    </source>
</evidence>
<evidence type="ECO:0000313" key="4">
    <source>
        <dbReference type="Proteomes" id="UP000012073"/>
    </source>
</evidence>
<dbReference type="OrthoDB" id="10009287at2759"/>
<dbReference type="STRING" id="2769.R7QLA4"/>
<sequence>MAQATGATGLLLSIARPAWTTVKLLYAIDIENKRPLRDDEEEEDEEELLDEPEVAVETLETAPGSGNVRRRRPSTPHSKPYQTRSRTRLQRQITFEVEDEASGANLRPPRSPSNVRLSPASEEKKSGRSDATNQPLTPPRRRRSSKRDADDPVNYQASEPAALKFWVTFGLVWTARSIMWYFVPSMLKGAIESLDITLLYVLIWAQLGITKGAEIVYGLVAGVARRRWRRGGRDRTQTANMFLRMAVAANLLRSERLIYMTGMIAESGLALTGVFFLITPRHQHGRHFASHAAYTGSELLNVLRRSHVCAILLADPECLFEVSFLPSPRQRWQD</sequence>
<feature type="compositionally biased region" description="Polar residues" evidence="1">
    <location>
        <begin position="75"/>
        <end position="84"/>
    </location>
</feature>
<organism evidence="3 4">
    <name type="scientific">Chondrus crispus</name>
    <name type="common">Carrageen Irish moss</name>
    <name type="synonym">Polymorpha crispa</name>
    <dbReference type="NCBI Taxonomy" id="2769"/>
    <lineage>
        <taxon>Eukaryota</taxon>
        <taxon>Rhodophyta</taxon>
        <taxon>Florideophyceae</taxon>
        <taxon>Rhodymeniophycidae</taxon>
        <taxon>Gigartinales</taxon>
        <taxon>Gigartinaceae</taxon>
        <taxon>Chondrus</taxon>
    </lineage>
</organism>
<name>R7QLA4_CHOCR</name>
<protein>
    <submittedName>
        <fullName evidence="3">Uncharacterized protein</fullName>
    </submittedName>
</protein>
<keyword evidence="2" id="KW-0812">Transmembrane</keyword>
<evidence type="ECO:0000256" key="1">
    <source>
        <dbReference type="SAM" id="MobiDB-lite"/>
    </source>
</evidence>
<keyword evidence="2" id="KW-1133">Transmembrane helix</keyword>
<proteinExistence type="predicted"/>
<feature type="region of interest" description="Disordered" evidence="1">
    <location>
        <begin position="32"/>
        <end position="154"/>
    </location>
</feature>
<dbReference type="GeneID" id="17325864"/>
<accession>R7QLA4</accession>
<reference evidence="4" key="1">
    <citation type="journal article" date="2013" name="Proc. Natl. Acad. Sci. U.S.A.">
        <title>Genome structure and metabolic features in the red seaweed Chondrus crispus shed light on evolution of the Archaeplastida.</title>
        <authorList>
            <person name="Collen J."/>
            <person name="Porcel B."/>
            <person name="Carre W."/>
            <person name="Ball S.G."/>
            <person name="Chaparro C."/>
            <person name="Tonon T."/>
            <person name="Barbeyron T."/>
            <person name="Michel G."/>
            <person name="Noel B."/>
            <person name="Valentin K."/>
            <person name="Elias M."/>
            <person name="Artiguenave F."/>
            <person name="Arun A."/>
            <person name="Aury J.M."/>
            <person name="Barbosa-Neto J.F."/>
            <person name="Bothwell J.H."/>
            <person name="Bouget F.Y."/>
            <person name="Brillet L."/>
            <person name="Cabello-Hurtado F."/>
            <person name="Capella-Gutierrez S."/>
            <person name="Charrier B."/>
            <person name="Cladiere L."/>
            <person name="Cock J.M."/>
            <person name="Coelho S.M."/>
            <person name="Colleoni C."/>
            <person name="Czjzek M."/>
            <person name="Da Silva C."/>
            <person name="Delage L."/>
            <person name="Denoeud F."/>
            <person name="Deschamps P."/>
            <person name="Dittami S.M."/>
            <person name="Gabaldon T."/>
            <person name="Gachon C.M."/>
            <person name="Groisillier A."/>
            <person name="Herve C."/>
            <person name="Jabbari K."/>
            <person name="Katinka M."/>
            <person name="Kloareg B."/>
            <person name="Kowalczyk N."/>
            <person name="Labadie K."/>
            <person name="Leblanc C."/>
            <person name="Lopez P.J."/>
            <person name="McLachlan D.H."/>
            <person name="Meslet-Cladiere L."/>
            <person name="Moustafa A."/>
            <person name="Nehr Z."/>
            <person name="Nyvall Collen P."/>
            <person name="Panaud O."/>
            <person name="Partensky F."/>
            <person name="Poulain J."/>
            <person name="Rensing S.A."/>
            <person name="Rousvoal S."/>
            <person name="Samson G."/>
            <person name="Symeonidi A."/>
            <person name="Weissenbach J."/>
            <person name="Zambounis A."/>
            <person name="Wincker P."/>
            <person name="Boyen C."/>
        </authorList>
    </citation>
    <scope>NUCLEOTIDE SEQUENCE [LARGE SCALE GENOMIC DNA]</scope>
    <source>
        <strain evidence="4">cv. Stackhouse</strain>
    </source>
</reference>
<keyword evidence="4" id="KW-1185">Reference proteome</keyword>
<dbReference type="Gramene" id="CDF38261">
    <property type="protein sequence ID" value="CDF38261"/>
    <property type="gene ID" value="CHC_T00006100001"/>
</dbReference>
<feature type="compositionally biased region" description="Acidic residues" evidence="1">
    <location>
        <begin position="38"/>
        <end position="54"/>
    </location>
</feature>
<dbReference type="EMBL" id="HG001907">
    <property type="protein sequence ID" value="CDF38261.1"/>
    <property type="molecule type" value="Genomic_DNA"/>
</dbReference>
<dbReference type="KEGG" id="ccp:CHC_T00006100001"/>
<evidence type="ECO:0000313" key="3">
    <source>
        <dbReference type="EMBL" id="CDF38261.1"/>
    </source>
</evidence>
<gene>
    <name evidence="3" type="ORF">CHC_T00006100001</name>
</gene>
<feature type="transmembrane region" description="Helical" evidence="2">
    <location>
        <begin position="203"/>
        <end position="224"/>
    </location>
</feature>
<dbReference type="AlphaFoldDB" id="R7QLA4"/>
<dbReference type="RefSeq" id="XP_005718146.1">
    <property type="nucleotide sequence ID" value="XM_005718089.1"/>
</dbReference>
<feature type="transmembrane region" description="Helical" evidence="2">
    <location>
        <begin position="165"/>
        <end position="183"/>
    </location>
</feature>